<comment type="subcellular location">
    <subcellularLocation>
        <location evidence="1">Nucleus</location>
    </subcellularLocation>
</comment>
<name>A0A6I9RJ51_ELAGV</name>
<dbReference type="CDD" id="cd14707">
    <property type="entry name" value="bZIP_plant_BZIP46"/>
    <property type="match status" value="1"/>
</dbReference>
<keyword evidence="7" id="KW-0175">Coiled coil</keyword>
<dbReference type="Pfam" id="PF00170">
    <property type="entry name" value="bZIP_1"/>
    <property type="match status" value="1"/>
</dbReference>
<dbReference type="InParanoid" id="A0A6I9RJ51"/>
<dbReference type="PROSITE" id="PS50217">
    <property type="entry name" value="BZIP"/>
    <property type="match status" value="1"/>
</dbReference>
<evidence type="ECO:0000313" key="11">
    <source>
        <dbReference type="RefSeq" id="XP_010927394.1"/>
    </source>
</evidence>
<feature type="domain" description="BZIP" evidence="9">
    <location>
        <begin position="198"/>
        <end position="250"/>
    </location>
</feature>
<keyword evidence="2" id="KW-0938">Abscisic acid signaling pathway</keyword>
<sequence length="280" mass="30251">MASSRVIASSSSANSEFLRQSSLISPAIADIQSSAGVYPIGTLGSVSMEDLLRNIYPENAGPFAREDGATGGEARASASRQGNFPLPKEIASRTVDEVWNEIAAGRKGDGGNGSSGEMTLEDFLARAGTVREGEVRVPSGSGQGGFGLDSVSGGGFGQQQLLPLENPVLGIGNGVEGGGGGRRRVRKRPMLDPVDRAALQRQKRMIKNRESAARSRERKQAYTVELESLVTQLEEENAQLLKYQEEQHKERLQQLLENVIPVTEKKKPKLSLRRTCSMLW</sequence>
<evidence type="ECO:0000256" key="1">
    <source>
        <dbReference type="ARBA" id="ARBA00004123"/>
    </source>
</evidence>
<keyword evidence="6" id="KW-0539">Nucleus</keyword>
<dbReference type="GO" id="GO:0009738">
    <property type="term" value="P:abscisic acid-activated signaling pathway"/>
    <property type="evidence" value="ECO:0007669"/>
    <property type="project" value="UniProtKB-KW"/>
</dbReference>
<evidence type="ECO:0000256" key="8">
    <source>
        <dbReference type="SAM" id="MobiDB-lite"/>
    </source>
</evidence>
<dbReference type="PANTHER" id="PTHR22952">
    <property type="entry name" value="CAMP-RESPONSE ELEMENT BINDING PROTEIN-RELATED"/>
    <property type="match status" value="1"/>
</dbReference>
<dbReference type="GO" id="GO:0003700">
    <property type="term" value="F:DNA-binding transcription factor activity"/>
    <property type="evidence" value="ECO:0007669"/>
    <property type="project" value="InterPro"/>
</dbReference>
<dbReference type="GO" id="GO:0045893">
    <property type="term" value="P:positive regulation of DNA-templated transcription"/>
    <property type="evidence" value="ECO:0007669"/>
    <property type="project" value="InterPro"/>
</dbReference>
<dbReference type="InterPro" id="IPR043452">
    <property type="entry name" value="BZIP46-like"/>
</dbReference>
<evidence type="ECO:0000256" key="5">
    <source>
        <dbReference type="ARBA" id="ARBA00023163"/>
    </source>
</evidence>
<gene>
    <name evidence="11" type="primary">LOC105049450</name>
</gene>
<dbReference type="OrthoDB" id="644067at2759"/>
<dbReference type="PROSITE" id="PS00036">
    <property type="entry name" value="BZIP_BASIC"/>
    <property type="match status" value="1"/>
</dbReference>
<keyword evidence="3" id="KW-0805">Transcription regulation</keyword>
<accession>A0A6I9RJ51</accession>
<feature type="region of interest" description="Disordered" evidence="8">
    <location>
        <begin position="59"/>
        <end position="80"/>
    </location>
</feature>
<dbReference type="FunCoup" id="A0A6I9RJ51">
    <property type="interactions" value="1359"/>
</dbReference>
<evidence type="ECO:0000313" key="10">
    <source>
        <dbReference type="Proteomes" id="UP000504607"/>
    </source>
</evidence>
<dbReference type="GeneID" id="105049450"/>
<keyword evidence="4" id="KW-0238">DNA-binding</keyword>
<evidence type="ECO:0000256" key="7">
    <source>
        <dbReference type="SAM" id="Coils"/>
    </source>
</evidence>
<dbReference type="Gene3D" id="1.20.5.170">
    <property type="match status" value="1"/>
</dbReference>
<evidence type="ECO:0000256" key="6">
    <source>
        <dbReference type="ARBA" id="ARBA00023242"/>
    </source>
</evidence>
<dbReference type="Proteomes" id="UP000504607">
    <property type="component" value="Chromosome 8"/>
</dbReference>
<evidence type="ECO:0000259" key="9">
    <source>
        <dbReference type="PROSITE" id="PS50217"/>
    </source>
</evidence>
<dbReference type="SMART" id="SM00338">
    <property type="entry name" value="BRLZ"/>
    <property type="match status" value="1"/>
</dbReference>
<evidence type="ECO:0000256" key="2">
    <source>
        <dbReference type="ARBA" id="ARBA00022682"/>
    </source>
</evidence>
<reference evidence="11" key="1">
    <citation type="submission" date="2025-08" db="UniProtKB">
        <authorList>
            <consortium name="RefSeq"/>
        </authorList>
    </citation>
    <scope>IDENTIFICATION</scope>
</reference>
<dbReference type="FunFam" id="1.20.5.170:FF:000036">
    <property type="entry name" value="ABSCISIC ACID-INSENSITIVE 5-like protein 2"/>
    <property type="match status" value="1"/>
</dbReference>
<evidence type="ECO:0000256" key="3">
    <source>
        <dbReference type="ARBA" id="ARBA00023015"/>
    </source>
</evidence>
<evidence type="ECO:0000256" key="4">
    <source>
        <dbReference type="ARBA" id="ARBA00023125"/>
    </source>
</evidence>
<dbReference type="AlphaFoldDB" id="A0A6I9RJ51"/>
<proteinExistence type="predicted"/>
<dbReference type="KEGG" id="egu:105049450"/>
<dbReference type="GO" id="GO:0005634">
    <property type="term" value="C:nucleus"/>
    <property type="evidence" value="ECO:0007669"/>
    <property type="project" value="UniProtKB-SubCell"/>
</dbReference>
<dbReference type="RefSeq" id="XP_010927394.1">
    <property type="nucleotide sequence ID" value="XM_010929092.3"/>
</dbReference>
<dbReference type="PANTHER" id="PTHR22952:SF392">
    <property type="entry name" value="BZIP TRANSCRIPTION FACTOR 12"/>
    <property type="match status" value="1"/>
</dbReference>
<dbReference type="InterPro" id="IPR004827">
    <property type="entry name" value="bZIP"/>
</dbReference>
<dbReference type="GO" id="GO:0003677">
    <property type="term" value="F:DNA binding"/>
    <property type="evidence" value="ECO:0007669"/>
    <property type="project" value="UniProtKB-KW"/>
</dbReference>
<protein>
    <submittedName>
        <fullName evidence="11">BZIP transcription factor 12 isoform X1</fullName>
    </submittedName>
</protein>
<keyword evidence="5" id="KW-0804">Transcription</keyword>
<organism evidence="10 11">
    <name type="scientific">Elaeis guineensis var. tenera</name>
    <name type="common">Oil palm</name>
    <dbReference type="NCBI Taxonomy" id="51953"/>
    <lineage>
        <taxon>Eukaryota</taxon>
        <taxon>Viridiplantae</taxon>
        <taxon>Streptophyta</taxon>
        <taxon>Embryophyta</taxon>
        <taxon>Tracheophyta</taxon>
        <taxon>Spermatophyta</taxon>
        <taxon>Magnoliopsida</taxon>
        <taxon>Liliopsida</taxon>
        <taxon>Arecaceae</taxon>
        <taxon>Arecoideae</taxon>
        <taxon>Cocoseae</taxon>
        <taxon>Elaeidinae</taxon>
        <taxon>Elaeis</taxon>
    </lineage>
</organism>
<dbReference type="SUPFAM" id="SSF57959">
    <property type="entry name" value="Leucine zipper domain"/>
    <property type="match status" value="1"/>
</dbReference>
<dbReference type="InterPro" id="IPR046347">
    <property type="entry name" value="bZIP_sf"/>
</dbReference>
<feature type="coiled-coil region" evidence="7">
    <location>
        <begin position="219"/>
        <end position="258"/>
    </location>
</feature>
<keyword evidence="10" id="KW-1185">Reference proteome</keyword>